<protein>
    <submittedName>
        <fullName evidence="2">Uncharacterized protein</fullName>
    </submittedName>
</protein>
<gene>
    <name evidence="2" type="ORF">PXEA_LOCUS30339</name>
</gene>
<dbReference type="AlphaFoldDB" id="A0A3S5C5L1"/>
<feature type="region of interest" description="Disordered" evidence="1">
    <location>
        <begin position="107"/>
        <end position="160"/>
    </location>
</feature>
<evidence type="ECO:0000313" key="3">
    <source>
        <dbReference type="Proteomes" id="UP000784294"/>
    </source>
</evidence>
<dbReference type="Proteomes" id="UP000784294">
    <property type="component" value="Unassembled WGS sequence"/>
</dbReference>
<dbReference type="EMBL" id="CAAALY010253502">
    <property type="protein sequence ID" value="VEL36899.1"/>
    <property type="molecule type" value="Genomic_DNA"/>
</dbReference>
<accession>A0A3S5C5L1</accession>
<feature type="compositionally biased region" description="Low complexity" evidence="1">
    <location>
        <begin position="48"/>
        <end position="66"/>
    </location>
</feature>
<proteinExistence type="predicted"/>
<comment type="caution">
    <text evidence="2">The sequence shown here is derived from an EMBL/GenBank/DDBJ whole genome shotgun (WGS) entry which is preliminary data.</text>
</comment>
<reference evidence="2" key="1">
    <citation type="submission" date="2018-11" db="EMBL/GenBank/DDBJ databases">
        <authorList>
            <consortium name="Pathogen Informatics"/>
        </authorList>
    </citation>
    <scope>NUCLEOTIDE SEQUENCE</scope>
</reference>
<feature type="compositionally biased region" description="Low complexity" evidence="1">
    <location>
        <begin position="266"/>
        <end position="285"/>
    </location>
</feature>
<organism evidence="2 3">
    <name type="scientific">Protopolystoma xenopodis</name>
    <dbReference type="NCBI Taxonomy" id="117903"/>
    <lineage>
        <taxon>Eukaryota</taxon>
        <taxon>Metazoa</taxon>
        <taxon>Spiralia</taxon>
        <taxon>Lophotrochozoa</taxon>
        <taxon>Platyhelminthes</taxon>
        <taxon>Monogenea</taxon>
        <taxon>Polyopisthocotylea</taxon>
        <taxon>Polystomatidea</taxon>
        <taxon>Polystomatidae</taxon>
        <taxon>Protopolystoma</taxon>
    </lineage>
</organism>
<sequence>MRPVQARNSWKPNFLLHTTSPIRLFEPLLSVHHLFRLLRQNNTPNSIETSLISSSPSQASSQILSPTPTTNHRSSAYLPVPASLLCISSSQTLAASTPCPTVTGLPSFHPTLGGPDHLVPLPSELSLQHQPDHSRDSRLDQQEQHQQQQQQKHQQRHQPKDYEVGDLQQVLPQQHHLHEAGVYSNSAAYQQHLAHQHPDQLHHLHHLRPPASSTTAYPAVLTTGHLVGSSARRPPNLAQPQMLQSPQLIYPSSQQQIHNHHHHHQQQQQQQQQQHHQLSQQQQYHNRTTSMLQAAAVAAAAAAAAAAASDFTAFPDQSNCSGLLGLSGSTTASPTTTATTTVITTTTTTTTMTMTTATAATLALSPAGQKTNEAGRGETNVADYFDANTDAPSSGVASLFDTVSEMTGIRQFFPFFCMNHVL</sequence>
<keyword evidence="3" id="KW-1185">Reference proteome</keyword>
<name>A0A3S5C5L1_9PLAT</name>
<evidence type="ECO:0000313" key="2">
    <source>
        <dbReference type="EMBL" id="VEL36899.1"/>
    </source>
</evidence>
<feature type="compositionally biased region" description="Basic and acidic residues" evidence="1">
    <location>
        <begin position="130"/>
        <end position="143"/>
    </location>
</feature>
<feature type="region of interest" description="Disordered" evidence="1">
    <location>
        <begin position="48"/>
        <end position="75"/>
    </location>
</feature>
<feature type="region of interest" description="Disordered" evidence="1">
    <location>
        <begin position="253"/>
        <end position="286"/>
    </location>
</feature>
<evidence type="ECO:0000256" key="1">
    <source>
        <dbReference type="SAM" id="MobiDB-lite"/>
    </source>
</evidence>
<feature type="region of interest" description="Disordered" evidence="1">
    <location>
        <begin position="194"/>
        <end position="215"/>
    </location>
</feature>